<reference evidence="5" key="1">
    <citation type="submission" date="2022-06" db="EMBL/GenBank/DDBJ databases">
        <title>Complete genome sequence of Streptomyces nigrescens HEK616.</title>
        <authorList>
            <person name="Asamizu S."/>
            <person name="Onaka H."/>
        </authorList>
    </citation>
    <scope>NUCLEOTIDE SEQUENCE</scope>
    <source>
        <strain evidence="5">HEK616</strain>
        <plasmid evidence="5">SNP1</plasmid>
    </source>
</reference>
<accession>A0ABN6R988</accession>
<dbReference type="PANTHER" id="PTHR19879:SF9">
    <property type="entry name" value="TRANSCRIPTION INITIATION FACTOR TFIID SUBUNIT 5"/>
    <property type="match status" value="1"/>
</dbReference>
<dbReference type="PANTHER" id="PTHR19879">
    <property type="entry name" value="TRANSCRIPTION INITIATION FACTOR TFIID"/>
    <property type="match status" value="1"/>
</dbReference>
<feature type="repeat" description="WD" evidence="3">
    <location>
        <begin position="251"/>
        <end position="282"/>
    </location>
</feature>
<feature type="repeat" description="WD" evidence="3">
    <location>
        <begin position="208"/>
        <end position="249"/>
    </location>
</feature>
<dbReference type="PROSITE" id="PS00678">
    <property type="entry name" value="WD_REPEATS_1"/>
    <property type="match status" value="1"/>
</dbReference>
<organism evidence="5 6">
    <name type="scientific">Streptomyces nigrescens</name>
    <dbReference type="NCBI Taxonomy" id="1920"/>
    <lineage>
        <taxon>Bacteria</taxon>
        <taxon>Bacillati</taxon>
        <taxon>Actinomycetota</taxon>
        <taxon>Actinomycetes</taxon>
        <taxon>Kitasatosporales</taxon>
        <taxon>Streptomycetaceae</taxon>
        <taxon>Streptomyces</taxon>
    </lineage>
</organism>
<keyword evidence="2" id="KW-0677">Repeat</keyword>
<keyword evidence="6" id="KW-1185">Reference proteome</keyword>
<sequence>MVDQQVAEGSYEEALADLGTRLTRLKTQRGKPSLRKIEARAKTLFGKRTSLPLGTQSAAFNGKHVSIDTLMLIVRTLMSWDEYGEECVPPDRRARELDEWRTWWTAAVALQSRRSTALLTPVSSERPDHDGAVDRVHPEGDSTPSPPPLRMRDKYGLPLVEGSRAVYCLAFSPDGRCLAAGGADGTIQLWDTTTARSGGEAKPLGAPLTGHMGPVYGVHFSQDGRYLATCGADGTVRLWDTYSREPVGDPLTGHDGPVHAVTFRGNGSRVVAAGADGTIRQWLTYSLKPYSTPLDGQGTPMIALATPGSDLAAGDANGHVKLWTQDSGEPTRFLEGYGPVFAMADSSCTLAVGHASGAVYVGDTRHEDAAKVLTLSPPGSAVYAVAMLPGSSRLVAAGSHDGTLRVWAQEDDTGPFVAALHQGPIFAVAFSPDGTFVATAGADGDVQLRNFSVELLGEALHGQRAFALPTAAARPTAPRTTLPAEGDHPQPEEPLATSAVHYALRRGHHVALPPLVCPHSVRAVVFSPDGRLLATGADDGSVQLWDPLTREPVGTRLTQRGGMVRALVFSPDSRLLAAVQAGRPVQLWDTATHELVGELPAPTGSIRAAAFSHDGEVLATGGIDSAVRLWAPATQQAVREPLIGHGSPIESLAISPGGLLVAVERGNRAWMWDMAAWELAPANNSLQPVAQCRPLDHCHGPLTGRQNPRTGRIDGGSAALQPPDPSAHLDGGHRQSRTEGPRAEGACLLTGSDLAGCRRGRALRVVAADRWGRRRRRGAHGSLRHRARRGVLTGQLPGRHRFRRSTGPAVGGPSRPEPRTGHEADVVSP</sequence>
<feature type="compositionally biased region" description="Low complexity" evidence="4">
    <location>
        <begin position="471"/>
        <end position="484"/>
    </location>
</feature>
<feature type="repeat" description="WD" evidence="3">
    <location>
        <begin position="418"/>
        <end position="448"/>
    </location>
</feature>
<feature type="region of interest" description="Disordered" evidence="4">
    <location>
        <begin position="697"/>
        <end position="744"/>
    </location>
</feature>
<feature type="compositionally biased region" description="Basic and acidic residues" evidence="4">
    <location>
        <begin position="730"/>
        <end position="742"/>
    </location>
</feature>
<feature type="repeat" description="WD" evidence="3">
    <location>
        <begin position="375"/>
        <end position="407"/>
    </location>
</feature>
<protein>
    <submittedName>
        <fullName evidence="5">Uncharacterized protein</fullName>
    </submittedName>
</protein>
<dbReference type="Proteomes" id="UP001059597">
    <property type="component" value="Plasmid SNP1"/>
</dbReference>
<dbReference type="PROSITE" id="PS50294">
    <property type="entry name" value="WD_REPEATS_REGION"/>
    <property type="match status" value="5"/>
</dbReference>
<feature type="region of interest" description="Disordered" evidence="4">
    <location>
        <begin position="121"/>
        <end position="151"/>
    </location>
</feature>
<evidence type="ECO:0000256" key="1">
    <source>
        <dbReference type="ARBA" id="ARBA00022574"/>
    </source>
</evidence>
<dbReference type="CDD" id="cd00200">
    <property type="entry name" value="WD40"/>
    <property type="match status" value="1"/>
</dbReference>
<feature type="compositionally biased region" description="Basic and acidic residues" evidence="4">
    <location>
        <begin position="125"/>
        <end position="140"/>
    </location>
</feature>
<feature type="repeat" description="WD" evidence="3">
    <location>
        <begin position="159"/>
        <end position="200"/>
    </location>
</feature>
<geneLocation type="plasmid" evidence="5 6">
    <name>SNP1</name>
</geneLocation>
<evidence type="ECO:0000256" key="2">
    <source>
        <dbReference type="ARBA" id="ARBA00022737"/>
    </source>
</evidence>
<dbReference type="InterPro" id="IPR019775">
    <property type="entry name" value="WD40_repeat_CS"/>
</dbReference>
<feature type="repeat" description="WD" evidence="3">
    <location>
        <begin position="521"/>
        <end position="555"/>
    </location>
</feature>
<dbReference type="InterPro" id="IPR036322">
    <property type="entry name" value="WD40_repeat_dom_sf"/>
</dbReference>
<evidence type="ECO:0000313" key="6">
    <source>
        <dbReference type="Proteomes" id="UP001059597"/>
    </source>
</evidence>
<evidence type="ECO:0000256" key="4">
    <source>
        <dbReference type="SAM" id="MobiDB-lite"/>
    </source>
</evidence>
<evidence type="ECO:0000313" key="5">
    <source>
        <dbReference type="EMBL" id="BDM74307.1"/>
    </source>
</evidence>
<feature type="compositionally biased region" description="Basic and acidic residues" evidence="4">
    <location>
        <begin position="816"/>
        <end position="829"/>
    </location>
</feature>
<dbReference type="SMART" id="SM00320">
    <property type="entry name" value="WD40"/>
    <property type="match status" value="9"/>
</dbReference>
<dbReference type="InterPro" id="IPR020472">
    <property type="entry name" value="WD40_PAC1"/>
</dbReference>
<feature type="compositionally biased region" description="Basic residues" evidence="4">
    <location>
        <begin position="777"/>
        <end position="789"/>
    </location>
</feature>
<dbReference type="PRINTS" id="PR00320">
    <property type="entry name" value="GPROTEINBRPT"/>
</dbReference>
<dbReference type="Pfam" id="PF00400">
    <property type="entry name" value="WD40"/>
    <property type="match status" value="7"/>
</dbReference>
<gene>
    <name evidence="5" type="ORF">HEK616_77940</name>
</gene>
<feature type="repeat" description="WD" evidence="3">
    <location>
        <begin position="557"/>
        <end position="598"/>
    </location>
</feature>
<feature type="region of interest" description="Disordered" evidence="4">
    <location>
        <begin position="471"/>
        <end position="493"/>
    </location>
</feature>
<feature type="region of interest" description="Disordered" evidence="4">
    <location>
        <begin position="777"/>
        <end position="829"/>
    </location>
</feature>
<dbReference type="Gene3D" id="2.130.10.10">
    <property type="entry name" value="YVTN repeat-like/Quinoprotein amine dehydrogenase"/>
    <property type="match status" value="3"/>
</dbReference>
<dbReference type="InterPro" id="IPR015943">
    <property type="entry name" value="WD40/YVTN_repeat-like_dom_sf"/>
</dbReference>
<dbReference type="InterPro" id="IPR001680">
    <property type="entry name" value="WD40_rpt"/>
</dbReference>
<dbReference type="EMBL" id="AP026074">
    <property type="protein sequence ID" value="BDM74307.1"/>
    <property type="molecule type" value="Genomic_DNA"/>
</dbReference>
<evidence type="ECO:0000256" key="3">
    <source>
        <dbReference type="PROSITE-ProRule" id="PRU00221"/>
    </source>
</evidence>
<dbReference type="PROSITE" id="PS50082">
    <property type="entry name" value="WD_REPEATS_2"/>
    <property type="match status" value="8"/>
</dbReference>
<keyword evidence="1 3" id="KW-0853">WD repeat</keyword>
<proteinExistence type="predicted"/>
<feature type="repeat" description="WD" evidence="3">
    <location>
        <begin position="599"/>
        <end position="640"/>
    </location>
</feature>
<dbReference type="SUPFAM" id="SSF50978">
    <property type="entry name" value="WD40 repeat-like"/>
    <property type="match status" value="2"/>
</dbReference>
<keyword evidence="5" id="KW-0614">Plasmid</keyword>
<name>A0ABN6R988_STRNI</name>